<keyword evidence="1" id="KW-1133">Transmembrane helix</keyword>
<evidence type="ECO:0000313" key="3">
    <source>
        <dbReference type="Proteomes" id="UP000572680"/>
    </source>
</evidence>
<gene>
    <name evidence="2" type="ORF">HNR61_003987</name>
</gene>
<keyword evidence="3" id="KW-1185">Reference proteome</keyword>
<evidence type="ECO:0000256" key="1">
    <source>
        <dbReference type="SAM" id="Phobius"/>
    </source>
</evidence>
<feature type="transmembrane region" description="Helical" evidence="1">
    <location>
        <begin position="64"/>
        <end position="86"/>
    </location>
</feature>
<sequence length="314" mass="34095">MTSSEFIVFAPDVPEKARKRLSACVAVCYPYGDPLPRIPFWSTLILTILSATLHLILTTILAAMVAGVGGLVTLFVTWILSLVGLIPDLPAGAASEFALIPAGILGAVTVILGIWVYLDPTSDSNLPRPLRAKLAGARAHHRRYLRASDLDQPSQELMERTRQAIAVVLDAEVTRDGLLDEIANAVVLPDERWQIAELLHRQTVLRAKLDEYDRMADTPELDKALGPQLAALDQSVHEVTQRVETLERYADLVARADSIRASERLGDDTAYLDLLAHTADTTAVASLTEHADLLGDHLAETIEAGLAIVPRNPG</sequence>
<evidence type="ECO:0000313" key="2">
    <source>
        <dbReference type="EMBL" id="MBA8952347.1"/>
    </source>
</evidence>
<dbReference type="Proteomes" id="UP000572680">
    <property type="component" value="Unassembled WGS sequence"/>
</dbReference>
<dbReference type="EMBL" id="JACJIA010000004">
    <property type="protein sequence ID" value="MBA8952347.1"/>
    <property type="molecule type" value="Genomic_DNA"/>
</dbReference>
<reference evidence="2 3" key="1">
    <citation type="submission" date="2020-08" db="EMBL/GenBank/DDBJ databases">
        <title>Genomic Encyclopedia of Type Strains, Phase IV (KMG-IV): sequencing the most valuable type-strain genomes for metagenomic binning, comparative biology and taxonomic classification.</title>
        <authorList>
            <person name="Goeker M."/>
        </authorList>
    </citation>
    <scope>NUCLEOTIDE SEQUENCE [LARGE SCALE GENOMIC DNA]</scope>
    <source>
        <strain evidence="2 3">DSM 44197</strain>
    </source>
</reference>
<accession>A0A7W3QM97</accession>
<keyword evidence="1" id="KW-0472">Membrane</keyword>
<dbReference type="AlphaFoldDB" id="A0A7W3QM97"/>
<name>A0A7W3QM97_ACTNM</name>
<dbReference type="RefSeq" id="WP_182844576.1">
    <property type="nucleotide sequence ID" value="NZ_BAAALP010000055.1"/>
</dbReference>
<organism evidence="2 3">
    <name type="scientific">Actinomadura namibiensis</name>
    <dbReference type="NCBI Taxonomy" id="182080"/>
    <lineage>
        <taxon>Bacteria</taxon>
        <taxon>Bacillati</taxon>
        <taxon>Actinomycetota</taxon>
        <taxon>Actinomycetes</taxon>
        <taxon>Streptosporangiales</taxon>
        <taxon>Thermomonosporaceae</taxon>
        <taxon>Actinomadura</taxon>
    </lineage>
</organism>
<feature type="transmembrane region" description="Helical" evidence="1">
    <location>
        <begin position="38"/>
        <end position="57"/>
    </location>
</feature>
<proteinExistence type="predicted"/>
<protein>
    <submittedName>
        <fullName evidence="2">Uncharacterized protein</fullName>
    </submittedName>
</protein>
<keyword evidence="1" id="KW-0812">Transmembrane</keyword>
<comment type="caution">
    <text evidence="2">The sequence shown here is derived from an EMBL/GenBank/DDBJ whole genome shotgun (WGS) entry which is preliminary data.</text>
</comment>
<feature type="transmembrane region" description="Helical" evidence="1">
    <location>
        <begin position="98"/>
        <end position="118"/>
    </location>
</feature>